<dbReference type="PANTHER" id="PTHR10491">
    <property type="entry name" value="DTDP-4-DEHYDRORHAMNOSE REDUCTASE"/>
    <property type="match status" value="1"/>
</dbReference>
<dbReference type="Proteomes" id="UP000001656">
    <property type="component" value="Chromosome"/>
</dbReference>
<dbReference type="EMBL" id="LITS01000002">
    <property type="protein sequence ID" value="OAA89234.1"/>
    <property type="molecule type" value="Genomic_DNA"/>
</dbReference>
<keyword evidence="2" id="KW-0521">NADP</keyword>
<dbReference type="GO" id="GO:0005829">
    <property type="term" value="C:cytosol"/>
    <property type="evidence" value="ECO:0007669"/>
    <property type="project" value="TreeGrafter"/>
</dbReference>
<dbReference type="OrthoDB" id="9803892at2"/>
<dbReference type="UniPathway" id="UPA00124"/>
<comment type="similarity">
    <text evidence="1 2">Belongs to the dTDP-4-dehydrorhamnose reductase family.</text>
</comment>
<reference evidence="5 7" key="3">
    <citation type="journal article" date="2016" name="Biotechnol. Bioeng.">
        <title>Traits of selected Clostridium strains for syngas fermentation to ethanol.</title>
        <authorList>
            <person name="Martin M.E."/>
            <person name="Richter H."/>
            <person name="Saha S."/>
            <person name="Angenent L.T."/>
        </authorList>
    </citation>
    <scope>NUCLEOTIDE SEQUENCE [LARGE SCALE GENOMIC DNA]</scope>
    <source>
        <strain evidence="5 7">PETC</strain>
    </source>
</reference>
<evidence type="ECO:0000313" key="4">
    <source>
        <dbReference type="EMBL" id="ADK13616.1"/>
    </source>
</evidence>
<dbReference type="KEGG" id="clj:CLJU_c05340"/>
<dbReference type="InterPro" id="IPR005913">
    <property type="entry name" value="dTDP_dehydrorham_reduct"/>
</dbReference>
<sequence length="295" mass="33310">MKVLITGGKGQLAGQLRKILVSGKSEIGALDKVYSDAEVRFPNKRELDITKLADVRNFVTDYAPSIIINCAAYTNVDKCETDFESALKVNSLGARNLALASQNTKIRLIHISTDYVFNGRGTVPFREYDLPDPVSVYGKTKLLGEQYIKENCSRYFIVRTSWLYGLYGKNFVYTILKAAKERGHLDVVNDQRGNPTNAEDLAYHILKLALTDEYGVYHCTGNGECSWYDFACKIVDYAGIDCTVSPMTSENLNRAAKRPEFSSLDNMMLRCTIGDNMRHWKDALKSFIQKLYKNE</sequence>
<dbReference type="SUPFAM" id="SSF51735">
    <property type="entry name" value="NAD(P)-binding Rossmann-fold domains"/>
    <property type="match status" value="1"/>
</dbReference>
<dbReference type="Gene3D" id="3.40.50.720">
    <property type="entry name" value="NAD(P)-binding Rossmann-like Domain"/>
    <property type="match status" value="1"/>
</dbReference>
<feature type="domain" description="RmlD-like substrate binding" evidence="3">
    <location>
        <begin position="1"/>
        <end position="291"/>
    </location>
</feature>
<dbReference type="AlphaFoldDB" id="D8GMK6"/>
<dbReference type="eggNOG" id="COG1091">
    <property type="taxonomic scope" value="Bacteria"/>
</dbReference>
<dbReference type="EC" id="1.1.1.133" evidence="2"/>
<accession>D8GMK6</accession>
<dbReference type="InterPro" id="IPR036291">
    <property type="entry name" value="NAD(P)-bd_dom_sf"/>
</dbReference>
<dbReference type="Proteomes" id="UP000077020">
    <property type="component" value="Unassembled WGS sequence"/>
</dbReference>
<gene>
    <name evidence="4" type="primary">rfbD1</name>
    <name evidence="5" type="synonym">rmlD_2</name>
    <name evidence="4" type="ordered locus">CLJU_c05340</name>
    <name evidence="5" type="ORF">WX45_02476</name>
</gene>
<keyword evidence="7" id="KW-1185">Reference proteome</keyword>
<dbReference type="CDD" id="cd05254">
    <property type="entry name" value="dTDP_HR_like_SDR_e"/>
    <property type="match status" value="1"/>
</dbReference>
<proteinExistence type="inferred from homology"/>
<dbReference type="GO" id="GO:0008831">
    <property type="term" value="F:dTDP-4-dehydrorhamnose reductase activity"/>
    <property type="evidence" value="ECO:0007669"/>
    <property type="project" value="UniProtKB-EC"/>
</dbReference>
<comment type="function">
    <text evidence="2">Catalyzes the reduction of dTDP-6-deoxy-L-lyxo-4-hexulose to yield dTDP-L-rhamnose.</text>
</comment>
<comment type="pathway">
    <text evidence="2">Carbohydrate biosynthesis; dTDP-L-rhamnose biosynthesis.</text>
</comment>
<dbReference type="Gene3D" id="3.90.25.10">
    <property type="entry name" value="UDP-galactose 4-epimerase, domain 1"/>
    <property type="match status" value="1"/>
</dbReference>
<dbReference type="RefSeq" id="WP_013237216.1">
    <property type="nucleotide sequence ID" value="NC_014328.1"/>
</dbReference>
<name>D8GMK6_CLOLD</name>
<dbReference type="GO" id="GO:0019305">
    <property type="term" value="P:dTDP-rhamnose biosynthetic process"/>
    <property type="evidence" value="ECO:0007669"/>
    <property type="project" value="UniProtKB-UniPathway"/>
</dbReference>
<keyword evidence="2 4" id="KW-0560">Oxidoreductase</keyword>
<evidence type="ECO:0000256" key="2">
    <source>
        <dbReference type="RuleBase" id="RU364082"/>
    </source>
</evidence>
<evidence type="ECO:0000256" key="1">
    <source>
        <dbReference type="ARBA" id="ARBA00010944"/>
    </source>
</evidence>
<dbReference type="NCBIfam" id="TIGR01214">
    <property type="entry name" value="rmlD"/>
    <property type="match status" value="1"/>
</dbReference>
<dbReference type="PANTHER" id="PTHR10491:SF4">
    <property type="entry name" value="METHIONINE ADENOSYLTRANSFERASE 2 SUBUNIT BETA"/>
    <property type="match status" value="1"/>
</dbReference>
<dbReference type="EMBL" id="CP001666">
    <property type="protein sequence ID" value="ADK13616.1"/>
    <property type="molecule type" value="Genomic_DNA"/>
</dbReference>
<dbReference type="Pfam" id="PF04321">
    <property type="entry name" value="RmlD_sub_bind"/>
    <property type="match status" value="1"/>
</dbReference>
<dbReference type="STRING" id="748727.CLJU_c05340"/>
<evidence type="ECO:0000313" key="5">
    <source>
        <dbReference type="EMBL" id="OAA89234.1"/>
    </source>
</evidence>
<evidence type="ECO:0000313" key="6">
    <source>
        <dbReference type="Proteomes" id="UP000001656"/>
    </source>
</evidence>
<dbReference type="HOGENOM" id="CLU_045518_1_2_9"/>
<organism evidence="4 6">
    <name type="scientific">Clostridium ljungdahlii (strain ATCC 55383 / DSM 13528 / PETC)</name>
    <dbReference type="NCBI Taxonomy" id="748727"/>
    <lineage>
        <taxon>Bacteria</taxon>
        <taxon>Bacillati</taxon>
        <taxon>Bacillota</taxon>
        <taxon>Clostridia</taxon>
        <taxon>Eubacteriales</taxon>
        <taxon>Clostridiaceae</taxon>
        <taxon>Clostridium</taxon>
    </lineage>
</organism>
<protein>
    <recommendedName>
        <fullName evidence="2">dTDP-4-dehydrorhamnose reductase</fullName>
        <ecNumber evidence="2">1.1.1.133</ecNumber>
    </recommendedName>
</protein>
<evidence type="ECO:0000259" key="3">
    <source>
        <dbReference type="Pfam" id="PF04321"/>
    </source>
</evidence>
<evidence type="ECO:0000313" key="7">
    <source>
        <dbReference type="Proteomes" id="UP000077020"/>
    </source>
</evidence>
<dbReference type="PATRIC" id="fig|748727.19.peg.2207"/>
<dbReference type="InterPro" id="IPR029903">
    <property type="entry name" value="RmlD-like-bd"/>
</dbReference>
<reference evidence="4" key="1">
    <citation type="submission" date="2009-07" db="EMBL/GenBank/DDBJ databases">
        <authorList>
            <person name="Koepke M."/>
            <person name="Hujer S."/>
            <person name="Held C."/>
            <person name="Wiezer A."/>
            <person name="Liesegang H."/>
            <person name="Ehrenreich A."/>
            <person name="Gottschalk G."/>
            <person name="Duerre P."/>
        </authorList>
    </citation>
    <scope>NUCLEOTIDE SEQUENCE</scope>
    <source>
        <strain evidence="4">DSM 13528</strain>
    </source>
</reference>
<reference evidence="4 6" key="2">
    <citation type="journal article" date="2010" name="Proc. Natl. Acad. Sci. U.S.A.">
        <title>Clostridium ljungdahlii represents a microbial production platform based on syngas.</title>
        <authorList>
            <person name="Kopke M."/>
            <person name="Held C."/>
            <person name="Hujer S."/>
            <person name="Liesegang H."/>
            <person name="Wiezer A."/>
            <person name="Wollherr A."/>
            <person name="Ehrenreich A."/>
            <person name="Liebl W."/>
            <person name="Gottschalk G."/>
            <person name="Durre P."/>
        </authorList>
    </citation>
    <scope>NUCLEOTIDE SEQUENCE [LARGE SCALE GENOMIC DNA]</scope>
    <source>
        <strain evidence="6">ATCC 55383 / DSM 13528 / PETC</strain>
        <strain evidence="4">DSM 13528</strain>
    </source>
</reference>